<accession>A0A410PTY0</accession>
<dbReference type="InterPro" id="IPR017439">
    <property type="entry name" value="Amidohydrolase"/>
</dbReference>
<feature type="binding site" evidence="2">
    <location>
        <position position="143"/>
    </location>
    <ligand>
        <name>Mn(2+)</name>
        <dbReference type="ChEBI" id="CHEBI:29035"/>
        <label>2</label>
    </ligand>
</feature>
<dbReference type="AlphaFoldDB" id="A0A410PTY0"/>
<keyword evidence="5" id="KW-1185">Reference proteome</keyword>
<dbReference type="GO" id="GO:0046872">
    <property type="term" value="F:metal ion binding"/>
    <property type="evidence" value="ECO:0007669"/>
    <property type="project" value="UniProtKB-KW"/>
</dbReference>
<dbReference type="Gene3D" id="3.30.70.360">
    <property type="match status" value="1"/>
</dbReference>
<dbReference type="FunFam" id="3.30.70.360:FF:000001">
    <property type="entry name" value="N-acetyldiaminopimelate deacetylase"/>
    <property type="match status" value="1"/>
</dbReference>
<evidence type="ECO:0000313" key="4">
    <source>
        <dbReference type="EMBL" id="QAT42412.1"/>
    </source>
</evidence>
<comment type="cofactor">
    <cofactor evidence="2">
        <name>Mn(2+)</name>
        <dbReference type="ChEBI" id="CHEBI:29035"/>
    </cofactor>
    <text evidence="2">The Mn(2+) ion enhances activity.</text>
</comment>
<protein>
    <submittedName>
        <fullName evidence="4">Amidohydrolase</fullName>
    </submittedName>
</protein>
<dbReference type="RefSeq" id="WP_128745062.1">
    <property type="nucleotide sequence ID" value="NZ_CP035281.1"/>
</dbReference>
<feature type="binding site" evidence="2">
    <location>
        <position position="109"/>
    </location>
    <ligand>
        <name>Mn(2+)</name>
        <dbReference type="ChEBI" id="CHEBI:29035"/>
        <label>2</label>
    </ligand>
</feature>
<dbReference type="Proteomes" id="UP000287601">
    <property type="component" value="Chromosome"/>
</dbReference>
<dbReference type="NCBIfam" id="TIGR01891">
    <property type="entry name" value="amidohydrolases"/>
    <property type="match status" value="1"/>
</dbReference>
<evidence type="ECO:0000256" key="2">
    <source>
        <dbReference type="PIRSR" id="PIRSR005962-1"/>
    </source>
</evidence>
<feature type="binding site" evidence="2">
    <location>
        <position position="107"/>
    </location>
    <ligand>
        <name>Mn(2+)</name>
        <dbReference type="ChEBI" id="CHEBI:29035"/>
        <label>2</label>
    </ligand>
</feature>
<sequence>MKIRERIDEIFEEIVEIRRTLHENPELSEQEIKTSQRISEFLTKYEIPHETEIAGHGIVAIIEGKGKIAEGQKFLTVGIRADMDALPINEEVNVPFKSKTEGVMHACGHDIHVAALLGTAKILKEAEADFSGTVKLFFEPAEETIGGAKQMIEAGYLMNPTVDAAIGLHITPEVETGMVQFRRGKMNAASTEFEITVEGVACHGAHPENGVDSIVAASSLVCMLQSIVTRNLSPTNPGIITIGQIHGGNKDNIIANETVLSGMIRALDNDTRSFLKKRVKEMAENVASGFGAKANVQFTDGYPALANDDEVEDILEAVAEEVLSKENVCFLPEPSLGADDFSYFSEAIQAVYFNIGCLGKGETVRQALHSEQLNPDEECIRTGILMEVFGALELFKQIR</sequence>
<gene>
    <name evidence="4" type="ORF">EQM06_03745</name>
</gene>
<organism evidence="4 5">
    <name type="scientific">Aminipila luticellarii</name>
    <dbReference type="NCBI Taxonomy" id="2507160"/>
    <lineage>
        <taxon>Bacteria</taxon>
        <taxon>Bacillati</taxon>
        <taxon>Bacillota</taxon>
        <taxon>Clostridia</taxon>
        <taxon>Peptostreptococcales</taxon>
        <taxon>Anaerovoracaceae</taxon>
        <taxon>Aminipila</taxon>
    </lineage>
</organism>
<name>A0A410PTY0_9FIRM</name>
<dbReference type="CDD" id="cd03886">
    <property type="entry name" value="M20_Acy1"/>
    <property type="match status" value="1"/>
</dbReference>
<keyword evidence="2" id="KW-0464">Manganese</keyword>
<dbReference type="PANTHER" id="PTHR11014">
    <property type="entry name" value="PEPTIDASE M20 FAMILY MEMBER"/>
    <property type="match status" value="1"/>
</dbReference>
<evidence type="ECO:0000256" key="1">
    <source>
        <dbReference type="ARBA" id="ARBA00022801"/>
    </source>
</evidence>
<evidence type="ECO:0000259" key="3">
    <source>
        <dbReference type="Pfam" id="PF07687"/>
    </source>
</evidence>
<dbReference type="GO" id="GO:0050118">
    <property type="term" value="F:N-acetyldiaminopimelate deacetylase activity"/>
    <property type="evidence" value="ECO:0007669"/>
    <property type="project" value="UniProtKB-ARBA"/>
</dbReference>
<dbReference type="Gene3D" id="3.40.630.10">
    <property type="entry name" value="Zn peptidases"/>
    <property type="match status" value="1"/>
</dbReference>
<dbReference type="Pfam" id="PF01546">
    <property type="entry name" value="Peptidase_M20"/>
    <property type="match status" value="1"/>
</dbReference>
<feature type="binding site" evidence="2">
    <location>
        <position position="369"/>
    </location>
    <ligand>
        <name>Mn(2+)</name>
        <dbReference type="ChEBI" id="CHEBI:29035"/>
        <label>2</label>
    </ligand>
</feature>
<dbReference type="PANTHER" id="PTHR11014:SF63">
    <property type="entry name" value="METALLOPEPTIDASE, PUTATIVE (AFU_ORTHOLOGUE AFUA_6G09600)-RELATED"/>
    <property type="match status" value="1"/>
</dbReference>
<dbReference type="GO" id="GO:0019877">
    <property type="term" value="P:diaminopimelate biosynthetic process"/>
    <property type="evidence" value="ECO:0007669"/>
    <property type="project" value="UniProtKB-ARBA"/>
</dbReference>
<dbReference type="SUPFAM" id="SSF53187">
    <property type="entry name" value="Zn-dependent exopeptidases"/>
    <property type="match status" value="1"/>
</dbReference>
<dbReference type="OrthoDB" id="9776731at2"/>
<proteinExistence type="predicted"/>
<keyword evidence="1 4" id="KW-0378">Hydrolase</keyword>
<dbReference type="InterPro" id="IPR002933">
    <property type="entry name" value="Peptidase_M20"/>
</dbReference>
<keyword evidence="2" id="KW-0479">Metal-binding</keyword>
<dbReference type="SUPFAM" id="SSF55031">
    <property type="entry name" value="Bacterial exopeptidase dimerisation domain"/>
    <property type="match status" value="1"/>
</dbReference>
<feature type="binding site" evidence="2">
    <location>
        <position position="169"/>
    </location>
    <ligand>
        <name>Mn(2+)</name>
        <dbReference type="ChEBI" id="CHEBI:29035"/>
        <label>2</label>
    </ligand>
</feature>
<dbReference type="Pfam" id="PF07687">
    <property type="entry name" value="M20_dimer"/>
    <property type="match status" value="1"/>
</dbReference>
<dbReference type="PIRSF" id="PIRSF005962">
    <property type="entry name" value="Pept_M20D_amidohydro"/>
    <property type="match status" value="1"/>
</dbReference>
<dbReference type="InterPro" id="IPR011650">
    <property type="entry name" value="Peptidase_M20_dimer"/>
</dbReference>
<reference evidence="4 5" key="1">
    <citation type="submission" date="2019-01" db="EMBL/GenBank/DDBJ databases">
        <title>Draft genomes of a novel of Aminipila strains.</title>
        <authorList>
            <person name="Ma S."/>
        </authorList>
    </citation>
    <scope>NUCLEOTIDE SEQUENCE [LARGE SCALE GENOMIC DNA]</scope>
    <source>
        <strain evidence="5">JN-39</strain>
    </source>
</reference>
<dbReference type="InterPro" id="IPR036264">
    <property type="entry name" value="Bact_exopeptidase_dim_dom"/>
</dbReference>
<evidence type="ECO:0000313" key="5">
    <source>
        <dbReference type="Proteomes" id="UP000287601"/>
    </source>
</evidence>
<feature type="domain" description="Peptidase M20 dimerisation" evidence="3">
    <location>
        <begin position="191"/>
        <end position="287"/>
    </location>
</feature>
<dbReference type="KEGG" id="amij:EQM06_03745"/>
<dbReference type="EMBL" id="CP035281">
    <property type="protein sequence ID" value="QAT42412.1"/>
    <property type="molecule type" value="Genomic_DNA"/>
</dbReference>